<dbReference type="EC" id="2.4.-.-" evidence="2"/>
<evidence type="ECO:0000313" key="2">
    <source>
        <dbReference type="EMBL" id="EEG93539.1"/>
    </source>
</evidence>
<evidence type="ECO:0000259" key="1">
    <source>
        <dbReference type="Pfam" id="PF00535"/>
    </source>
</evidence>
<dbReference type="AlphaFoldDB" id="C0FUT5"/>
<dbReference type="PANTHER" id="PTHR22916">
    <property type="entry name" value="GLYCOSYLTRANSFERASE"/>
    <property type="match status" value="1"/>
</dbReference>
<accession>C0FUT5</accession>
<dbReference type="GO" id="GO:0016758">
    <property type="term" value="F:hexosyltransferase activity"/>
    <property type="evidence" value="ECO:0007669"/>
    <property type="project" value="UniProtKB-ARBA"/>
</dbReference>
<keyword evidence="2" id="KW-0808">Transferase</keyword>
<dbReference type="InterPro" id="IPR029044">
    <property type="entry name" value="Nucleotide-diphossugar_trans"/>
</dbReference>
<reference evidence="2 3" key="1">
    <citation type="submission" date="2009-02" db="EMBL/GenBank/DDBJ databases">
        <authorList>
            <person name="Fulton L."/>
            <person name="Clifton S."/>
            <person name="Fulton B."/>
            <person name="Xu J."/>
            <person name="Minx P."/>
            <person name="Pepin K.H."/>
            <person name="Johnson M."/>
            <person name="Bhonagiri V."/>
            <person name="Nash W.E."/>
            <person name="Mardis E.R."/>
            <person name="Wilson R.K."/>
        </authorList>
    </citation>
    <scope>NUCLEOTIDE SEQUENCE [LARGE SCALE GENOMIC DNA]</scope>
    <source>
        <strain evidence="2 3">DSM 16841</strain>
    </source>
</reference>
<dbReference type="InterPro" id="IPR001173">
    <property type="entry name" value="Glyco_trans_2-like"/>
</dbReference>
<dbReference type="SUPFAM" id="SSF53448">
    <property type="entry name" value="Nucleotide-diphospho-sugar transferases"/>
    <property type="match status" value="2"/>
</dbReference>
<dbReference type="Proteomes" id="UP000003561">
    <property type="component" value="Unassembled WGS sequence"/>
</dbReference>
<dbReference type="eggNOG" id="COG1215">
    <property type="taxonomic scope" value="Bacteria"/>
</dbReference>
<name>C0FUT5_9FIRM</name>
<dbReference type="EMBL" id="ACFY01000096">
    <property type="protein sequence ID" value="EEG93539.1"/>
    <property type="molecule type" value="Genomic_DNA"/>
</dbReference>
<sequence>MFGQVKNKQRGSRKMTSSTLKYGINYIKQFGLKTLGVRIIEKKRERKFDYQGFYEQNCVSDGQLEEQRMESMKWEKRPLVSIITPLYHTPEKFLRELIESVMASSYDNWQLCLVDATSVEEERKKIYQIVSEYQQKDNRDGGKQKILYEKLRENYGIAENTNRALFMAKGDYIAFLDHDDTITPDALYEMMAMEQKMGIDSTRAVMFYSDEDKMNEEKTCYYEPHFKPDYNLDLLCANNYITHFLMVSRVLLEEVGGIQGEFNGAQDYDFILRCTEKAENVVHIPKVLYHWRVHNASTSGGGGSKDYALQAGRRAIEQHLQRIGEYGTVQCTPYFGFYSVNYEQRNKRKITLIDISGRLDESVQEDQESEAYILFWDSSLKPLRYDWKEILMADIDRKGVGVVGGKIYNVKHRIEEAPYFVEETANGKALVNKFQGLRAGYGGYMHRANIQMDCDAVSGRCMLVKREVIEKIENYAEQITQPYFYEVVCNTAKRLGYRVMYEPRVEMKMTKGVGICHTK</sequence>
<proteinExistence type="predicted"/>
<evidence type="ECO:0000313" key="3">
    <source>
        <dbReference type="Proteomes" id="UP000003561"/>
    </source>
</evidence>
<dbReference type="Pfam" id="PF00535">
    <property type="entry name" value="Glycos_transf_2"/>
    <property type="match status" value="1"/>
</dbReference>
<feature type="domain" description="Glycosyltransferase 2-like" evidence="1">
    <location>
        <begin position="81"/>
        <end position="255"/>
    </location>
</feature>
<dbReference type="PANTHER" id="PTHR22916:SF3">
    <property type="entry name" value="UDP-GLCNAC:BETAGAL BETA-1,3-N-ACETYLGLUCOSAMINYLTRANSFERASE-LIKE PROTEIN 1"/>
    <property type="match status" value="1"/>
</dbReference>
<dbReference type="eggNOG" id="COG1216">
    <property type="taxonomic scope" value="Bacteria"/>
</dbReference>
<comment type="caution">
    <text evidence="2">The sequence shown here is derived from an EMBL/GenBank/DDBJ whole genome shotgun (WGS) entry which is preliminary data.</text>
</comment>
<reference evidence="2 3" key="2">
    <citation type="submission" date="2009-03" db="EMBL/GenBank/DDBJ databases">
        <title>Draft genome sequence of Roseburia inulinivorans (DSM 16841).</title>
        <authorList>
            <person name="Sudarsanam P."/>
            <person name="Ley R."/>
            <person name="Guruge J."/>
            <person name="Turnbaugh P.J."/>
            <person name="Mahowald M."/>
            <person name="Liep D."/>
            <person name="Gordon J."/>
        </authorList>
    </citation>
    <scope>NUCLEOTIDE SEQUENCE [LARGE SCALE GENOMIC DNA]</scope>
    <source>
        <strain evidence="2 3">DSM 16841</strain>
    </source>
</reference>
<gene>
    <name evidence="2" type="ORF">ROSEINA2194_02506</name>
</gene>
<protein>
    <submittedName>
        <fullName evidence="2">Glycosyltransferase, group 2 family protein</fullName>
        <ecNumber evidence="2">2.4.-.-</ecNumber>
    </submittedName>
</protein>
<dbReference type="Gene3D" id="3.90.550.10">
    <property type="entry name" value="Spore Coat Polysaccharide Biosynthesis Protein SpsA, Chain A"/>
    <property type="match status" value="2"/>
</dbReference>
<keyword evidence="2" id="KW-0328">Glycosyltransferase</keyword>
<dbReference type="CAZy" id="GT2">
    <property type="family name" value="Glycosyltransferase Family 2"/>
</dbReference>
<dbReference type="CDD" id="cd04184">
    <property type="entry name" value="GT2_RfbC_Mx_like"/>
    <property type="match status" value="1"/>
</dbReference>
<organism evidence="2 3">
    <name type="scientific">Roseburia inulinivorans DSM 16841</name>
    <dbReference type="NCBI Taxonomy" id="622312"/>
    <lineage>
        <taxon>Bacteria</taxon>
        <taxon>Bacillati</taxon>
        <taxon>Bacillota</taxon>
        <taxon>Clostridia</taxon>
        <taxon>Lachnospirales</taxon>
        <taxon>Lachnospiraceae</taxon>
        <taxon>Roseburia</taxon>
    </lineage>
</organism>